<dbReference type="InterPro" id="IPR001753">
    <property type="entry name" value="Enoyl-CoA_hydra/iso"/>
</dbReference>
<sequence>MNAKQDAVTVHREDGCCRIHLDRERGNAIDDNVLDGLMQGAGEAEQDPDIHGVILTAGGKLFCPGLDLVYLSTMDRQELGRFMEKFAACLLQLYRFSKPMVAALSGHTLAGGAVLSLAADWRILQAGAMIGLNELKVGVPLPFGVSMILRDAVISPRLEEVALFGRNYRDEEALASSLVHELCEPDQLPARARERLLEMTSKDLASFAVTKRYLRSATVERIEAREAEFHGEFLDCWFSNGTQERIRSLVAKLGGGR</sequence>
<dbReference type="AlphaFoldDB" id="A0A8J6XYM3"/>
<dbReference type="Pfam" id="PF00378">
    <property type="entry name" value="ECH_1"/>
    <property type="match status" value="1"/>
</dbReference>
<dbReference type="PANTHER" id="PTHR11941">
    <property type="entry name" value="ENOYL-COA HYDRATASE-RELATED"/>
    <property type="match status" value="1"/>
</dbReference>
<dbReference type="SUPFAM" id="SSF52096">
    <property type="entry name" value="ClpP/crotonase"/>
    <property type="match status" value="1"/>
</dbReference>
<evidence type="ECO:0000313" key="1">
    <source>
        <dbReference type="EMBL" id="MBD3869276.1"/>
    </source>
</evidence>
<dbReference type="Proteomes" id="UP000648239">
    <property type="component" value="Unassembled WGS sequence"/>
</dbReference>
<dbReference type="GO" id="GO:0006635">
    <property type="term" value="P:fatty acid beta-oxidation"/>
    <property type="evidence" value="ECO:0007669"/>
    <property type="project" value="TreeGrafter"/>
</dbReference>
<reference evidence="1 2" key="1">
    <citation type="submission" date="2020-08" db="EMBL/GenBank/DDBJ databases">
        <title>Acidobacteriota in marine sediments use diverse sulfur dissimilation pathways.</title>
        <authorList>
            <person name="Wasmund K."/>
        </authorList>
    </citation>
    <scope>NUCLEOTIDE SEQUENCE [LARGE SCALE GENOMIC DNA]</scope>
    <source>
        <strain evidence="1">MAG AM4</strain>
    </source>
</reference>
<protein>
    <submittedName>
        <fullName evidence="1">Enoyl-CoA hydratase/isomerase family protein</fullName>
    </submittedName>
</protein>
<evidence type="ECO:0000313" key="2">
    <source>
        <dbReference type="Proteomes" id="UP000648239"/>
    </source>
</evidence>
<dbReference type="PANTHER" id="PTHR11941:SF54">
    <property type="entry name" value="ENOYL-COA HYDRATASE, MITOCHONDRIAL"/>
    <property type="match status" value="1"/>
</dbReference>
<dbReference type="CDD" id="cd06558">
    <property type="entry name" value="crotonase-like"/>
    <property type="match status" value="1"/>
</dbReference>
<comment type="caution">
    <text evidence="1">The sequence shown here is derived from an EMBL/GenBank/DDBJ whole genome shotgun (WGS) entry which is preliminary data.</text>
</comment>
<dbReference type="EMBL" id="JACXWD010000071">
    <property type="protein sequence ID" value="MBD3869276.1"/>
    <property type="molecule type" value="Genomic_DNA"/>
</dbReference>
<name>A0A8J6XYM3_9BACT</name>
<gene>
    <name evidence="1" type="ORF">IFK94_14240</name>
</gene>
<accession>A0A8J6XYM3</accession>
<organism evidence="1 2">
    <name type="scientific">Candidatus Polarisedimenticola svalbardensis</name>
    <dbReference type="NCBI Taxonomy" id="2886004"/>
    <lineage>
        <taxon>Bacteria</taxon>
        <taxon>Pseudomonadati</taxon>
        <taxon>Acidobacteriota</taxon>
        <taxon>Candidatus Polarisedimenticolia</taxon>
        <taxon>Candidatus Polarisedimenticolales</taxon>
        <taxon>Candidatus Polarisedimenticolaceae</taxon>
        <taxon>Candidatus Polarisedimenticola</taxon>
    </lineage>
</organism>
<dbReference type="Gene3D" id="3.90.226.10">
    <property type="entry name" value="2-enoyl-CoA Hydratase, Chain A, domain 1"/>
    <property type="match status" value="1"/>
</dbReference>
<proteinExistence type="predicted"/>
<dbReference type="GO" id="GO:0003824">
    <property type="term" value="F:catalytic activity"/>
    <property type="evidence" value="ECO:0007669"/>
    <property type="project" value="UniProtKB-ARBA"/>
</dbReference>
<dbReference type="InterPro" id="IPR029045">
    <property type="entry name" value="ClpP/crotonase-like_dom_sf"/>
</dbReference>